<accession>A0A2T3YXT6</accession>
<dbReference type="InterPro" id="IPR045518">
    <property type="entry name" value="2EXR"/>
</dbReference>
<keyword evidence="3" id="KW-1185">Reference proteome</keyword>
<dbReference type="Proteomes" id="UP000240493">
    <property type="component" value="Unassembled WGS sequence"/>
</dbReference>
<protein>
    <recommendedName>
        <fullName evidence="1">2EXR domain-containing protein</fullName>
    </recommendedName>
</protein>
<gene>
    <name evidence="2" type="ORF">M441DRAFT_175994</name>
</gene>
<dbReference type="OrthoDB" id="3561261at2759"/>
<proteinExistence type="predicted"/>
<dbReference type="PANTHER" id="PTHR35910:SF6">
    <property type="entry name" value="2EXR DOMAIN-CONTAINING PROTEIN"/>
    <property type="match status" value="1"/>
</dbReference>
<dbReference type="PANTHER" id="PTHR35910">
    <property type="entry name" value="2EXR DOMAIN-CONTAINING PROTEIN"/>
    <property type="match status" value="1"/>
</dbReference>
<dbReference type="EMBL" id="KZ679268">
    <property type="protein sequence ID" value="PTB37362.1"/>
    <property type="molecule type" value="Genomic_DNA"/>
</dbReference>
<sequence>MAQETFNFSGLPIEIRALIWEATLPPPRIFHIKGTAEFGLEKALTFHKRHPPPIALRICSESRTVALRNGGFFLAHVGGAGPWFNPKRDILYFDRNQRHMLRSRGGKSRIRGWEQALHVGIEWRAWFRDVPRQTAPGDEFIRLHWRSVVRGLYLHMPALEGIHYVLPRVRHKGGVTWGREPYGVTKYQAELVHLPETTEIPWAGAGLGIRNAVHNGAAAGNAAPEVLVIPGVAEGSRTMLSMTTWGDIKADMEKALEEELKGDQEDQVVELDWTLVGEEEGNVESKKCIFPGNQLPEVVGWWLLRQEAPMEEHPSIREFLT</sequence>
<name>A0A2T3YXT6_TRIA4</name>
<reference evidence="2 3" key="1">
    <citation type="submission" date="2016-07" db="EMBL/GenBank/DDBJ databases">
        <title>Multiple horizontal gene transfer events from other fungi enriched the ability of initially mycotrophic Trichoderma (Ascomycota) to feed on dead plant biomass.</title>
        <authorList>
            <consortium name="DOE Joint Genome Institute"/>
            <person name="Aerts A."/>
            <person name="Atanasova L."/>
            <person name="Chenthamara K."/>
            <person name="Zhang J."/>
            <person name="Grujic M."/>
            <person name="Henrissat B."/>
            <person name="Kuo A."/>
            <person name="Salamov A."/>
            <person name="Lipzen A."/>
            <person name="Labutti K."/>
            <person name="Barry K."/>
            <person name="Miao Y."/>
            <person name="Rahimi M.J."/>
            <person name="Shen Q."/>
            <person name="Grigoriev I.V."/>
            <person name="Kubicek C.P."/>
            <person name="Druzhinina I.S."/>
        </authorList>
    </citation>
    <scope>NUCLEOTIDE SEQUENCE [LARGE SCALE GENOMIC DNA]</scope>
    <source>
        <strain evidence="2 3">CBS 433.97</strain>
    </source>
</reference>
<evidence type="ECO:0000313" key="2">
    <source>
        <dbReference type="EMBL" id="PTB37362.1"/>
    </source>
</evidence>
<evidence type="ECO:0000259" key="1">
    <source>
        <dbReference type="Pfam" id="PF20150"/>
    </source>
</evidence>
<dbReference type="AlphaFoldDB" id="A0A2T3YXT6"/>
<feature type="domain" description="2EXR" evidence="1">
    <location>
        <begin position="8"/>
        <end position="91"/>
    </location>
</feature>
<organism evidence="2 3">
    <name type="scientific">Trichoderma asperellum (strain ATCC 204424 / CBS 433.97 / NBRC 101777)</name>
    <dbReference type="NCBI Taxonomy" id="1042311"/>
    <lineage>
        <taxon>Eukaryota</taxon>
        <taxon>Fungi</taxon>
        <taxon>Dikarya</taxon>
        <taxon>Ascomycota</taxon>
        <taxon>Pezizomycotina</taxon>
        <taxon>Sordariomycetes</taxon>
        <taxon>Hypocreomycetidae</taxon>
        <taxon>Hypocreales</taxon>
        <taxon>Hypocreaceae</taxon>
        <taxon>Trichoderma</taxon>
    </lineage>
</organism>
<evidence type="ECO:0000313" key="3">
    <source>
        <dbReference type="Proteomes" id="UP000240493"/>
    </source>
</evidence>
<dbReference type="Pfam" id="PF20150">
    <property type="entry name" value="2EXR"/>
    <property type="match status" value="1"/>
</dbReference>